<organism evidence="1 2">
    <name type="scientific">Jannaschia seosinensis</name>
    <dbReference type="NCBI Taxonomy" id="313367"/>
    <lineage>
        <taxon>Bacteria</taxon>
        <taxon>Pseudomonadati</taxon>
        <taxon>Pseudomonadota</taxon>
        <taxon>Alphaproteobacteria</taxon>
        <taxon>Rhodobacterales</taxon>
        <taxon>Roseobacteraceae</taxon>
        <taxon>Jannaschia</taxon>
    </lineage>
</organism>
<dbReference type="RefSeq" id="WP_186201857.1">
    <property type="nucleotide sequence ID" value="NZ_CYPR01000081.1"/>
</dbReference>
<dbReference type="EMBL" id="CYPR01000081">
    <property type="protein sequence ID" value="CUH37864.1"/>
    <property type="molecule type" value="Genomic_DNA"/>
</dbReference>
<name>A0A0M7B7D8_9RHOB</name>
<dbReference type="AlphaFoldDB" id="A0A0M7B7D8"/>
<reference evidence="1 2" key="1">
    <citation type="submission" date="2015-09" db="EMBL/GenBank/DDBJ databases">
        <authorList>
            <person name="Jackson K.R."/>
            <person name="Lunt B.L."/>
            <person name="Fisher J.N.B."/>
            <person name="Gardner A.V."/>
            <person name="Bailey M.E."/>
            <person name="Deus L.M."/>
            <person name="Earl A.S."/>
            <person name="Gibby P.D."/>
            <person name="Hartmann K.A."/>
            <person name="Liu J.E."/>
            <person name="Manci A.M."/>
            <person name="Nielsen D.A."/>
            <person name="Solomon M.B."/>
            <person name="Breakwell D.P."/>
            <person name="Burnett S.H."/>
            <person name="Grose J.H."/>
        </authorList>
    </citation>
    <scope>NUCLEOTIDE SEQUENCE [LARGE SCALE GENOMIC DNA]</scope>
    <source>
        <strain evidence="1 2">CECT 7799</strain>
    </source>
</reference>
<accession>A0A0M7B7D8</accession>
<evidence type="ECO:0000313" key="1">
    <source>
        <dbReference type="EMBL" id="CUH37864.1"/>
    </source>
</evidence>
<protein>
    <submittedName>
        <fullName evidence="1">Uncharacterized protein</fullName>
    </submittedName>
</protein>
<gene>
    <name evidence="1" type="ORF">JSE7799_01336</name>
</gene>
<keyword evidence="2" id="KW-1185">Reference proteome</keyword>
<evidence type="ECO:0000313" key="2">
    <source>
        <dbReference type="Proteomes" id="UP000049455"/>
    </source>
</evidence>
<dbReference type="Proteomes" id="UP000049455">
    <property type="component" value="Unassembled WGS sequence"/>
</dbReference>
<proteinExistence type="predicted"/>
<sequence>MIAADQYPGKYTPEALTDYWWTPSVRATYELARELGLRRARGRYPLFAIREIEGLAPPSRRRWNKLKRPHLTTTDLDEHLRESQRSAHRRDVTQRDARILIPLTVRKKLKLCGRAWVNAWRTNRLGHR</sequence>